<gene>
    <name evidence="1" type="ORF">HNR73_001817</name>
</gene>
<sequence>MTGLNVRVRLLRTRIAPGAPVLTTRLTIWWRGTRFRIHDESGRAYADLAADVSEPRGFGRTPRTMEEFMDAATAVPDRGRTDLYGDLDEPVGLVDEPRARPWEVPVARIAPIAAQVLAGDLDGQVPGGRETVLGRECVEYLGVLEGNEGGRAFRSEVRRLVSGPYVLLREVVDLDGGLLRLRAEAASLDEGAVTASDVDPPG</sequence>
<evidence type="ECO:0000313" key="2">
    <source>
        <dbReference type="Proteomes" id="UP000548476"/>
    </source>
</evidence>
<accession>A0A841FLA2</accession>
<dbReference type="RefSeq" id="WP_184786812.1">
    <property type="nucleotide sequence ID" value="NZ_BONT01000013.1"/>
</dbReference>
<dbReference type="EMBL" id="JACHGT010000003">
    <property type="protein sequence ID" value="MBB6033967.1"/>
    <property type="molecule type" value="Genomic_DNA"/>
</dbReference>
<dbReference type="AlphaFoldDB" id="A0A841FLA2"/>
<keyword evidence="2" id="KW-1185">Reference proteome</keyword>
<reference evidence="1 2" key="1">
    <citation type="submission" date="2020-08" db="EMBL/GenBank/DDBJ databases">
        <title>Genomic Encyclopedia of Type Strains, Phase IV (KMG-IV): sequencing the most valuable type-strain genomes for metagenomic binning, comparative biology and taxonomic classification.</title>
        <authorList>
            <person name="Goeker M."/>
        </authorList>
    </citation>
    <scope>NUCLEOTIDE SEQUENCE [LARGE SCALE GENOMIC DNA]</scope>
    <source>
        <strain evidence="1 2">YIM 65646</strain>
    </source>
</reference>
<comment type="caution">
    <text evidence="1">The sequence shown here is derived from an EMBL/GenBank/DDBJ whole genome shotgun (WGS) entry which is preliminary data.</text>
</comment>
<proteinExistence type="predicted"/>
<dbReference type="Proteomes" id="UP000548476">
    <property type="component" value="Unassembled WGS sequence"/>
</dbReference>
<organism evidence="1 2">
    <name type="scientific">Phytomonospora endophytica</name>
    <dbReference type="NCBI Taxonomy" id="714109"/>
    <lineage>
        <taxon>Bacteria</taxon>
        <taxon>Bacillati</taxon>
        <taxon>Actinomycetota</taxon>
        <taxon>Actinomycetes</taxon>
        <taxon>Micromonosporales</taxon>
        <taxon>Micromonosporaceae</taxon>
        <taxon>Phytomonospora</taxon>
    </lineage>
</organism>
<protein>
    <submittedName>
        <fullName evidence="1">Uncharacterized protein</fullName>
    </submittedName>
</protein>
<name>A0A841FLA2_9ACTN</name>
<evidence type="ECO:0000313" key="1">
    <source>
        <dbReference type="EMBL" id="MBB6033967.1"/>
    </source>
</evidence>